<proteinExistence type="predicted"/>
<name>A0ABT3IWG7_9BACT</name>
<evidence type="ECO:0000256" key="1">
    <source>
        <dbReference type="SAM" id="SignalP"/>
    </source>
</evidence>
<accession>A0ABT3IWG7</accession>
<keyword evidence="1" id="KW-0732">Signal</keyword>
<sequence length="466" mass="49570">MHKRVYSLLLSVVALSQAKAQTPIYNQTTLQSPASFNISGAAQSSTILTTIGTSAGGEAHIQLFNGTGNNAANLRWQQVLMGAETPANAGADFRLLRYSNTGTLLGNGLTIERATGNIIVNQLTAANGSKIQGTGSTSNQSYLQFMQNDNTTREGFIGIGSSTLKDMYLVSDNGNVNLQPKPGGGLLQIAPTQVLNTTGGLLLANATSNQISFKAVAAAPPSFSTRSAGTKIILWDTPVSATTAGWGIGIEDFHMWLGLPTSDANQGFKFYGGTTQIARIDGTGNSEWNGQGRFKGWLTGTAATGPAAEIGIAGGMAYLIGFNRTTNNYTPLKLSGGSTNTNQTVITVNEQGVSIANNTPQLPIRLMVNGGITARNLKITQTGWADYVFRPDYPLRPLAEVAAYIDTHQHLPGIPDAATVAKEGIEVGDINKRLLEKIEELTLYLIEQDKKIKALEAWKAQQEKQH</sequence>
<dbReference type="Proteomes" id="UP001207742">
    <property type="component" value="Unassembled WGS sequence"/>
</dbReference>
<dbReference type="EMBL" id="JAPDNS010000002">
    <property type="protein sequence ID" value="MCW3488241.1"/>
    <property type="molecule type" value="Genomic_DNA"/>
</dbReference>
<reference evidence="2 3" key="1">
    <citation type="submission" date="2022-10" db="EMBL/GenBank/DDBJ databases">
        <title>Chitinophaga nivalis PC15 sp. nov., isolated from Pyeongchang county, South Korea.</title>
        <authorList>
            <person name="Trinh H.N."/>
        </authorList>
    </citation>
    <scope>NUCLEOTIDE SEQUENCE [LARGE SCALE GENOMIC DNA]</scope>
    <source>
        <strain evidence="2 3">PC14</strain>
    </source>
</reference>
<organism evidence="2 3">
    <name type="scientific">Chitinophaga nivalis</name>
    <dbReference type="NCBI Taxonomy" id="2991709"/>
    <lineage>
        <taxon>Bacteria</taxon>
        <taxon>Pseudomonadati</taxon>
        <taxon>Bacteroidota</taxon>
        <taxon>Chitinophagia</taxon>
        <taxon>Chitinophagales</taxon>
        <taxon>Chitinophagaceae</taxon>
        <taxon>Chitinophaga</taxon>
    </lineage>
</organism>
<evidence type="ECO:0000313" key="3">
    <source>
        <dbReference type="Proteomes" id="UP001207742"/>
    </source>
</evidence>
<keyword evidence="3" id="KW-1185">Reference proteome</keyword>
<dbReference type="RefSeq" id="WP_264735045.1">
    <property type="nucleotide sequence ID" value="NZ_JAPDNR010000001.1"/>
</dbReference>
<gene>
    <name evidence="2" type="ORF">OL497_30380</name>
</gene>
<comment type="caution">
    <text evidence="2">The sequence shown here is derived from an EMBL/GenBank/DDBJ whole genome shotgun (WGS) entry which is preliminary data.</text>
</comment>
<feature type="signal peptide" evidence="1">
    <location>
        <begin position="1"/>
        <end position="20"/>
    </location>
</feature>
<feature type="chain" id="PRO_5046979796" evidence="1">
    <location>
        <begin position="21"/>
        <end position="466"/>
    </location>
</feature>
<evidence type="ECO:0000313" key="2">
    <source>
        <dbReference type="EMBL" id="MCW3488241.1"/>
    </source>
</evidence>
<protein>
    <submittedName>
        <fullName evidence="2">Uncharacterized protein</fullName>
    </submittedName>
</protein>